<proteinExistence type="predicted"/>
<dbReference type="EMBL" id="CP098609">
    <property type="protein sequence ID" value="USC48778.1"/>
    <property type="molecule type" value="Genomic_DNA"/>
</dbReference>
<sequence>MTTYRHTVEDADVFSKHGIELTVYGQRDPSATVVRVQVERGHFQEFSNSRSSYSYYIVSGSGVFHLNDEAIAVGATDLVTAPPNTRIHYFGTMEMVLTVAPAFDERDERHIRFISESEIPG</sequence>
<evidence type="ECO:0000313" key="2">
    <source>
        <dbReference type="Proteomes" id="UP001056079"/>
    </source>
</evidence>
<evidence type="ECO:0008006" key="3">
    <source>
        <dbReference type="Google" id="ProtNLM"/>
    </source>
</evidence>
<reference evidence="1" key="1">
    <citation type="submission" date="2021-08" db="EMBL/GenBank/DDBJ databases">
        <title>DNA methylation of m4C regulates biosynthesis of daptomycin in Streptomyces roseosporus L30.</title>
        <authorList>
            <person name="Fang J.-L."/>
        </authorList>
    </citation>
    <scope>NUCLEOTIDE SEQUENCE</scope>
    <source>
        <strain evidence="1">L30</strain>
    </source>
</reference>
<protein>
    <recommendedName>
        <fullName evidence="3">Cupin 2 conserved barrel domain-containing protein</fullName>
    </recommendedName>
</protein>
<dbReference type="SUPFAM" id="SSF51182">
    <property type="entry name" value="RmlC-like cupins"/>
    <property type="match status" value="1"/>
</dbReference>
<dbReference type="Gene3D" id="2.60.120.10">
    <property type="entry name" value="Jelly Rolls"/>
    <property type="match status" value="1"/>
</dbReference>
<gene>
    <name evidence="1" type="ORF">K7395_19625</name>
</gene>
<dbReference type="Proteomes" id="UP001056079">
    <property type="component" value="Chromosome"/>
</dbReference>
<dbReference type="InterPro" id="IPR011051">
    <property type="entry name" value="RmlC_Cupin_sf"/>
</dbReference>
<evidence type="ECO:0000313" key="1">
    <source>
        <dbReference type="EMBL" id="USC48778.1"/>
    </source>
</evidence>
<dbReference type="RefSeq" id="WP_006125618.1">
    <property type="nucleotide sequence ID" value="NZ_CP098609.1"/>
</dbReference>
<accession>A0ABY4UWS6</accession>
<name>A0ABY4UWS6_STRFL</name>
<dbReference type="InterPro" id="IPR014710">
    <property type="entry name" value="RmlC-like_jellyroll"/>
</dbReference>
<keyword evidence="2" id="KW-1185">Reference proteome</keyword>
<organism evidence="1 2">
    <name type="scientific">Streptomyces filamentosus</name>
    <name type="common">Streptomyces roseosporus</name>
    <dbReference type="NCBI Taxonomy" id="67294"/>
    <lineage>
        <taxon>Bacteria</taxon>
        <taxon>Bacillati</taxon>
        <taxon>Actinomycetota</taxon>
        <taxon>Actinomycetes</taxon>
        <taxon>Kitasatosporales</taxon>
        <taxon>Streptomycetaceae</taxon>
        <taxon>Streptomyces</taxon>
    </lineage>
</organism>